<reference evidence="2" key="1">
    <citation type="submission" date="2022-12" db="EMBL/GenBank/DDBJ databases">
        <title>Draft genome assemblies for two species of Escallonia (Escalloniales).</title>
        <authorList>
            <person name="Chanderbali A."/>
            <person name="Dervinis C."/>
            <person name="Anghel I."/>
            <person name="Soltis D."/>
            <person name="Soltis P."/>
            <person name="Zapata F."/>
        </authorList>
    </citation>
    <scope>NUCLEOTIDE SEQUENCE</scope>
    <source>
        <strain evidence="2">UCBG64.0493</strain>
        <tissue evidence="2">Leaf</tissue>
    </source>
</reference>
<evidence type="ECO:0000313" key="3">
    <source>
        <dbReference type="Proteomes" id="UP001188597"/>
    </source>
</evidence>
<dbReference type="InterPro" id="IPR032001">
    <property type="entry name" value="SAWADEE_dom"/>
</dbReference>
<evidence type="ECO:0000313" key="2">
    <source>
        <dbReference type="EMBL" id="KAK3034015.1"/>
    </source>
</evidence>
<dbReference type="AlphaFoldDB" id="A0AA88X106"/>
<gene>
    <name evidence="2" type="ORF">RJ639_033300</name>
</gene>
<protein>
    <recommendedName>
        <fullName evidence="1">SAWADEE domain-containing protein</fullName>
    </recommendedName>
</protein>
<feature type="domain" description="SAWADEE" evidence="1">
    <location>
        <begin position="14"/>
        <end position="99"/>
    </location>
</feature>
<name>A0AA88X106_9ASTE</name>
<proteinExistence type="predicted"/>
<dbReference type="Pfam" id="PF16719">
    <property type="entry name" value="SAWADEE"/>
    <property type="match status" value="1"/>
</dbReference>
<accession>A0AA88X106</accession>
<evidence type="ECO:0000259" key="1">
    <source>
        <dbReference type="Pfam" id="PF16719"/>
    </source>
</evidence>
<dbReference type="PANTHER" id="PTHR36384:SF1">
    <property type="entry name" value="SAWADEE PROTEIN"/>
    <property type="match status" value="1"/>
</dbReference>
<dbReference type="EMBL" id="JAVXUP010000215">
    <property type="protein sequence ID" value="KAK3034015.1"/>
    <property type="molecule type" value="Genomic_DNA"/>
</dbReference>
<keyword evidence="3" id="KW-1185">Reference proteome</keyword>
<dbReference type="GO" id="GO:0003682">
    <property type="term" value="F:chromatin binding"/>
    <property type="evidence" value="ECO:0007669"/>
    <property type="project" value="InterPro"/>
</dbReference>
<dbReference type="Proteomes" id="UP001188597">
    <property type="component" value="Unassembled WGS sequence"/>
</dbReference>
<comment type="caution">
    <text evidence="2">The sequence shown here is derived from an EMBL/GenBank/DDBJ whole genome shotgun (WGS) entry which is preliminary data.</text>
</comment>
<sequence>MANSGDLATESAAYDVEFKSTADDAWYTVRLLLSGDGLTVKFFGFAAAWDERFSASDFAAPDAVDEFCQRFRPPSVQAQDGQCKQIAEGKVVCASIASADGADVRCTTRNIERKKA</sequence>
<dbReference type="PANTHER" id="PTHR36384">
    <property type="entry name" value="SAWADEE PROTEIN"/>
    <property type="match status" value="1"/>
</dbReference>
<organism evidence="2 3">
    <name type="scientific">Escallonia herrerae</name>
    <dbReference type="NCBI Taxonomy" id="1293975"/>
    <lineage>
        <taxon>Eukaryota</taxon>
        <taxon>Viridiplantae</taxon>
        <taxon>Streptophyta</taxon>
        <taxon>Embryophyta</taxon>
        <taxon>Tracheophyta</taxon>
        <taxon>Spermatophyta</taxon>
        <taxon>Magnoliopsida</taxon>
        <taxon>eudicotyledons</taxon>
        <taxon>Gunneridae</taxon>
        <taxon>Pentapetalae</taxon>
        <taxon>asterids</taxon>
        <taxon>campanulids</taxon>
        <taxon>Escalloniales</taxon>
        <taxon>Escalloniaceae</taxon>
        <taxon>Escallonia</taxon>
    </lineage>
</organism>